<gene>
    <name evidence="1" type="ORF">AVDCRST_MAG47-1912</name>
</gene>
<organism evidence="1">
    <name type="scientific">uncultured Nocardioidaceae bacterium</name>
    <dbReference type="NCBI Taxonomy" id="253824"/>
    <lineage>
        <taxon>Bacteria</taxon>
        <taxon>Bacillati</taxon>
        <taxon>Actinomycetota</taxon>
        <taxon>Actinomycetes</taxon>
        <taxon>Propionibacteriales</taxon>
        <taxon>Nocardioidaceae</taxon>
        <taxon>environmental samples</taxon>
    </lineage>
</organism>
<protein>
    <submittedName>
        <fullName evidence="1">Uncharacterized protein</fullName>
    </submittedName>
</protein>
<sequence length="52" mass="5657">WQRRCAHRYSGRVRPDPTRGAVLWTGTLVLPGLWPRSHAVGPGTAHPCGPAT</sequence>
<accession>A0A6J4N6Z6</accession>
<reference evidence="1" key="1">
    <citation type="submission" date="2020-02" db="EMBL/GenBank/DDBJ databases">
        <authorList>
            <person name="Meier V. D."/>
        </authorList>
    </citation>
    <scope>NUCLEOTIDE SEQUENCE</scope>
    <source>
        <strain evidence="1">AVDCRST_MAG47</strain>
    </source>
</reference>
<dbReference type="AlphaFoldDB" id="A0A6J4N6Z6"/>
<evidence type="ECO:0000313" key="1">
    <source>
        <dbReference type="EMBL" id="CAA9377860.1"/>
    </source>
</evidence>
<feature type="non-terminal residue" evidence="1">
    <location>
        <position position="52"/>
    </location>
</feature>
<name>A0A6J4N6Z6_9ACTN</name>
<proteinExistence type="predicted"/>
<feature type="non-terminal residue" evidence="1">
    <location>
        <position position="1"/>
    </location>
</feature>
<dbReference type="EMBL" id="CADCUK010000127">
    <property type="protein sequence ID" value="CAA9377860.1"/>
    <property type="molecule type" value="Genomic_DNA"/>
</dbReference>